<dbReference type="OrthoDB" id="9800958at2"/>
<dbReference type="Pfam" id="PF02875">
    <property type="entry name" value="Mur_ligase_C"/>
    <property type="match status" value="1"/>
</dbReference>
<dbReference type="RefSeq" id="WP_091847072.1">
    <property type="nucleotide sequence ID" value="NZ_FMBL01000001.1"/>
</dbReference>
<evidence type="ECO:0000313" key="7">
    <source>
        <dbReference type="EMBL" id="SCC78266.1"/>
    </source>
</evidence>
<comment type="similarity">
    <text evidence="1">Belongs to the MurCDEF family. MurE subfamily.</text>
</comment>
<dbReference type="GO" id="GO:0009252">
    <property type="term" value="P:peptidoglycan biosynthetic process"/>
    <property type="evidence" value="ECO:0007669"/>
    <property type="project" value="UniProtKB-UniPathway"/>
</dbReference>
<dbReference type="GO" id="GO:0016881">
    <property type="term" value="F:acid-amino acid ligase activity"/>
    <property type="evidence" value="ECO:0007669"/>
    <property type="project" value="InterPro"/>
</dbReference>
<dbReference type="GO" id="GO:0051301">
    <property type="term" value="P:cell division"/>
    <property type="evidence" value="ECO:0007669"/>
    <property type="project" value="UniProtKB-KW"/>
</dbReference>
<gene>
    <name evidence="7" type="ORF">GA0061077_0180</name>
</gene>
<dbReference type="EMBL" id="FMBL01000001">
    <property type="protein sequence ID" value="SCC78266.1"/>
    <property type="molecule type" value="Genomic_DNA"/>
</dbReference>
<dbReference type="PANTHER" id="PTHR23135">
    <property type="entry name" value="MUR LIGASE FAMILY MEMBER"/>
    <property type="match status" value="1"/>
</dbReference>
<dbReference type="SUPFAM" id="SSF53244">
    <property type="entry name" value="MurD-like peptide ligases, peptide-binding domain"/>
    <property type="match status" value="1"/>
</dbReference>
<feature type="domain" description="Mur ligase central" evidence="6">
    <location>
        <begin position="123"/>
        <end position="353"/>
    </location>
</feature>
<dbReference type="InterPro" id="IPR013221">
    <property type="entry name" value="Mur_ligase_cen"/>
</dbReference>
<keyword evidence="4" id="KW-0133">Cell shape</keyword>
<reference evidence="8" key="1">
    <citation type="submission" date="2016-08" db="EMBL/GenBank/DDBJ databases">
        <authorList>
            <person name="Varghese N."/>
            <person name="Submissions Spin"/>
        </authorList>
    </citation>
    <scope>NUCLEOTIDE SEQUENCE [LARGE SCALE GENOMIC DNA]</scope>
    <source>
        <strain evidence="8">R-52791</strain>
    </source>
</reference>
<dbReference type="Gene3D" id="3.40.1190.10">
    <property type="entry name" value="Mur-like, catalytic domain"/>
    <property type="match status" value="1"/>
</dbReference>
<evidence type="ECO:0000256" key="3">
    <source>
        <dbReference type="ARBA" id="ARBA00023306"/>
    </source>
</evidence>
<dbReference type="Pfam" id="PF08245">
    <property type="entry name" value="Mur_ligase_M"/>
    <property type="match status" value="1"/>
</dbReference>
<dbReference type="PANTHER" id="PTHR23135:SF4">
    <property type="entry name" value="UDP-N-ACETYLMURAMOYL-L-ALANYL-D-GLUTAMATE--2,6-DIAMINOPIMELATE LIGASE MURE HOMOLOG, CHLOROPLASTIC"/>
    <property type="match status" value="1"/>
</dbReference>
<evidence type="ECO:0000256" key="1">
    <source>
        <dbReference type="ARBA" id="ARBA00005898"/>
    </source>
</evidence>
<dbReference type="InterPro" id="IPR004101">
    <property type="entry name" value="Mur_ligase_C"/>
</dbReference>
<dbReference type="GO" id="GO:0008360">
    <property type="term" value="P:regulation of cell shape"/>
    <property type="evidence" value="ECO:0007669"/>
    <property type="project" value="UniProtKB-KW"/>
</dbReference>
<comment type="pathway">
    <text evidence="4">Cell wall biogenesis; peptidoglycan biosynthesis.</text>
</comment>
<evidence type="ECO:0000313" key="8">
    <source>
        <dbReference type="Proteomes" id="UP000242610"/>
    </source>
</evidence>
<dbReference type="InterPro" id="IPR035911">
    <property type="entry name" value="MurE/MurF_N"/>
</dbReference>
<feature type="domain" description="Mur ligase C-terminal" evidence="5">
    <location>
        <begin position="377"/>
        <end position="512"/>
    </location>
</feature>
<keyword evidence="8" id="KW-1185">Reference proteome</keyword>
<evidence type="ECO:0000259" key="6">
    <source>
        <dbReference type="Pfam" id="PF08245"/>
    </source>
</evidence>
<organism evidence="7 8">
    <name type="scientific">Bifidobacterium commune</name>
    <dbReference type="NCBI Taxonomy" id="1505727"/>
    <lineage>
        <taxon>Bacteria</taxon>
        <taxon>Bacillati</taxon>
        <taxon>Actinomycetota</taxon>
        <taxon>Actinomycetes</taxon>
        <taxon>Bifidobacteriales</taxon>
        <taxon>Bifidobacteriaceae</taxon>
        <taxon>Bifidobacterium</taxon>
    </lineage>
</organism>
<dbReference type="NCBIfam" id="TIGR01085">
    <property type="entry name" value="murE"/>
    <property type="match status" value="1"/>
</dbReference>
<dbReference type="GO" id="GO:0005737">
    <property type="term" value="C:cytoplasm"/>
    <property type="evidence" value="ECO:0007669"/>
    <property type="project" value="UniProtKB-SubCell"/>
</dbReference>
<sequence>MALSLASAAQLLKEHHLLREIVQGKCWTLKASDIEGCEEPFESISYDTRQVCPGTLLVVKGRFHKEYLQDIDAKGLACYVACEEYSNVTNAPGLIVNDAGKALALLSAEFYDRPQDKLTVIGITGTKGKTTTAYFTQALLNTVSGGKAALFSSVDNCLDGQTYEESDLTTPESLDAFRMMNTAVRNGMKYLVMEVSSQAYKVNRVYGLTFDVGAFLNISPDHISPIEHPSFEDYLYCKRQIVGNSRQLVLNADHSYAALIRQDAAAFNVPITTFALRTDETAAVNQPAPANVTIRPDDADHQSFTAIRSDKALDGAHCTDSRDTNCETLADGISLSMLGDFNYANAAAALAIACAAGINVADIFQSVTSVEKVRVAGRMEQFADPQSNTVAIVDYAHNFASIKAVLDFVDSRYGPQNPRITLVTGSAGNKAYDRRKEIVQAAQDRVEHFIFTGEDTDDEPIIDICMQMQSYITVPDRASTIISDRTTAISNAVHDARAHADRFNVILIVGKGNERWIKAHKKHVPFEGDDRIIERLFNIGQQQD</sequence>
<keyword evidence="3 4" id="KW-0131">Cell cycle</keyword>
<accession>A0A1C4H077</accession>
<dbReference type="InterPro" id="IPR036615">
    <property type="entry name" value="Mur_ligase_C_dom_sf"/>
</dbReference>
<dbReference type="NCBIfam" id="NF001129">
    <property type="entry name" value="PRK00139.2-3"/>
    <property type="match status" value="1"/>
</dbReference>
<dbReference type="GO" id="GO:0005524">
    <property type="term" value="F:ATP binding"/>
    <property type="evidence" value="ECO:0007669"/>
    <property type="project" value="InterPro"/>
</dbReference>
<evidence type="ECO:0000259" key="5">
    <source>
        <dbReference type="Pfam" id="PF02875"/>
    </source>
</evidence>
<dbReference type="Proteomes" id="UP000242610">
    <property type="component" value="Unassembled WGS sequence"/>
</dbReference>
<dbReference type="AlphaFoldDB" id="A0A1C4H077"/>
<protein>
    <submittedName>
        <fullName evidence="7">UDP-N-acetylmuramoylalanyl-D-glutamate--2,6-diaminopimelate ligase</fullName>
    </submittedName>
</protein>
<keyword evidence="4" id="KW-0573">Peptidoglycan synthesis</keyword>
<name>A0A1C4H077_9BIFI</name>
<evidence type="ECO:0000256" key="4">
    <source>
        <dbReference type="RuleBase" id="RU004135"/>
    </source>
</evidence>
<comment type="subcellular location">
    <subcellularLocation>
        <location evidence="4">Cytoplasm</location>
    </subcellularLocation>
</comment>
<dbReference type="InterPro" id="IPR036565">
    <property type="entry name" value="Mur-like_cat_sf"/>
</dbReference>
<dbReference type="InterPro" id="IPR005761">
    <property type="entry name" value="UDP-N-AcMur-Glu-dNH2Pim_ligase"/>
</dbReference>
<keyword evidence="4" id="KW-0961">Cell wall biogenesis/degradation</keyword>
<dbReference type="GO" id="GO:0071555">
    <property type="term" value="P:cell wall organization"/>
    <property type="evidence" value="ECO:0007669"/>
    <property type="project" value="UniProtKB-KW"/>
</dbReference>
<proteinExistence type="inferred from homology"/>
<dbReference type="UniPathway" id="UPA00219"/>
<dbReference type="SUPFAM" id="SSF53623">
    <property type="entry name" value="MurD-like peptide ligases, catalytic domain"/>
    <property type="match status" value="1"/>
</dbReference>
<dbReference type="Gene3D" id="3.90.190.20">
    <property type="entry name" value="Mur ligase, C-terminal domain"/>
    <property type="match status" value="1"/>
</dbReference>
<keyword evidence="2 4" id="KW-0132">Cell division</keyword>
<dbReference type="Gene3D" id="3.40.1390.10">
    <property type="entry name" value="MurE/MurF, N-terminal domain"/>
    <property type="match status" value="1"/>
</dbReference>
<evidence type="ECO:0000256" key="2">
    <source>
        <dbReference type="ARBA" id="ARBA00022618"/>
    </source>
</evidence>
<dbReference type="STRING" id="1505727.GA0061077_0180"/>
<dbReference type="SUPFAM" id="SSF63418">
    <property type="entry name" value="MurE/MurF N-terminal domain"/>
    <property type="match status" value="1"/>
</dbReference>
<keyword evidence="7" id="KW-0436">Ligase</keyword>